<sequence>MLMLQRVSCQCSGCGPSINSLDRIHLRLCVFSHGAITSSSTLKAPQASVSLSRHRLRGTSWNHGFCFLPSPSGGQHIRWWNQTNVHLFPLQSYLVYSGVAPYCGLTCQDEVNCYSHLLRSCASPSSISRGMYYHHLIVRNNFECHSFLQNLLVHFYCKCGALKEADFLFNRHFERDAFSWDFLMRAYVLYGFTEKAFGIFDRLQHEAFLPDKVLYSTTLSACTAADDSLNVGRALHARISGSVLMSDIVLRTSLLSLYRKYGAVDHAHKLFNESSHTDDISCNAMIETCVEYGHKEEAIHVYESMQWQGLMPNDSTFVSLLSVCVSSADLTLGKVIHVRAIEANVDSDVRTATALISMYGRCGDLEHSKLLFCISDDRDAVMWNALLAAYSQHGHAGTAVKVFKQMQQECFLPNRVTFVSLFQACSDTTMFTEGQRLHACITCKGDDLELVVGNTLITMYGTSGKLECAQGIFERLPEKNVVSWTAMVTACSQHGHVEGACHFLSGMHEEGIMPNEYTLVSVLSAFANLGDPSRCKHLHTWLVMGGFSFIGVIGNALITLYAKCEYVEDALVLFDELEQKDGVSWNALISGCAQAAYCKDALWLYEQMQLEGVIPESGAFASLFSACSESANLLRGQQIHVQVLNIELKLDDAVWNSIVNMYSRCGVIMKAYGMFNGIAKRNLASWNCMINGCAQHGVGERALHLLESMIDDGLEPDASTLTSVITACSHSGLADEGLSTIVMLQCLEKILTLDHLSCLIDAVGRMGRTAESWLLVVGMPFQPNHASHLGLLNACKHHTDVKVGRLATLYALELAPEDTASPVLMSNLYGLAGSEDFY</sequence>
<name>A0A8T2QC53_CERRI</name>
<dbReference type="EMBL" id="CM035441">
    <property type="protein sequence ID" value="KAH7281717.1"/>
    <property type="molecule type" value="Genomic_DNA"/>
</dbReference>
<dbReference type="Pfam" id="PF13041">
    <property type="entry name" value="PPR_2"/>
    <property type="match status" value="4"/>
</dbReference>
<dbReference type="AlphaFoldDB" id="A0A8T2QC53"/>
<evidence type="ECO:0000256" key="1">
    <source>
        <dbReference type="ARBA" id="ARBA00022737"/>
    </source>
</evidence>
<evidence type="ECO:0008006" key="5">
    <source>
        <dbReference type="Google" id="ProtNLM"/>
    </source>
</evidence>
<dbReference type="Pfam" id="PF01535">
    <property type="entry name" value="PPR"/>
    <property type="match status" value="5"/>
</dbReference>
<dbReference type="InterPro" id="IPR011990">
    <property type="entry name" value="TPR-like_helical_dom_sf"/>
</dbReference>
<feature type="repeat" description="PPR" evidence="2">
    <location>
        <begin position="379"/>
        <end position="413"/>
    </location>
</feature>
<protein>
    <recommendedName>
        <fullName evidence="5">Pentatricopeptide repeat-containing protein</fullName>
    </recommendedName>
</protein>
<dbReference type="NCBIfam" id="TIGR00756">
    <property type="entry name" value="PPR"/>
    <property type="match status" value="5"/>
</dbReference>
<evidence type="ECO:0000313" key="3">
    <source>
        <dbReference type="EMBL" id="KAH7281717.1"/>
    </source>
</evidence>
<dbReference type="FunFam" id="1.25.40.10:FF:000031">
    <property type="entry name" value="Pentatricopeptide repeat-containing protein mitochondrial"/>
    <property type="match status" value="1"/>
</dbReference>
<dbReference type="GO" id="GO:0009451">
    <property type="term" value="P:RNA modification"/>
    <property type="evidence" value="ECO:0007669"/>
    <property type="project" value="InterPro"/>
</dbReference>
<dbReference type="Gene3D" id="1.25.40.10">
    <property type="entry name" value="Tetratricopeptide repeat domain"/>
    <property type="match status" value="6"/>
</dbReference>
<accession>A0A8T2QC53</accession>
<dbReference type="InterPro" id="IPR046960">
    <property type="entry name" value="PPR_At4g14850-like_plant"/>
</dbReference>
<feature type="repeat" description="PPR" evidence="2">
    <location>
        <begin position="480"/>
        <end position="514"/>
    </location>
</feature>
<proteinExistence type="predicted"/>
<reference evidence="3" key="1">
    <citation type="submission" date="2021-08" db="EMBL/GenBank/DDBJ databases">
        <title>WGS assembly of Ceratopteris richardii.</title>
        <authorList>
            <person name="Marchant D.B."/>
            <person name="Chen G."/>
            <person name="Jenkins J."/>
            <person name="Shu S."/>
            <person name="Leebens-Mack J."/>
            <person name="Grimwood J."/>
            <person name="Schmutz J."/>
            <person name="Soltis P."/>
            <person name="Soltis D."/>
            <person name="Chen Z.-H."/>
        </authorList>
    </citation>
    <scope>NUCLEOTIDE SEQUENCE</scope>
    <source>
        <strain evidence="3">Whitten #5841</strain>
        <tissue evidence="3">Leaf</tissue>
    </source>
</reference>
<dbReference type="GO" id="GO:0003723">
    <property type="term" value="F:RNA binding"/>
    <property type="evidence" value="ECO:0007669"/>
    <property type="project" value="InterPro"/>
</dbReference>
<feature type="repeat" description="PPR" evidence="2">
    <location>
        <begin position="278"/>
        <end position="312"/>
    </location>
</feature>
<dbReference type="OrthoDB" id="1899527at2759"/>
<dbReference type="PANTHER" id="PTHR24015">
    <property type="entry name" value="OS07G0578800 PROTEIN-RELATED"/>
    <property type="match status" value="1"/>
</dbReference>
<organism evidence="3 4">
    <name type="scientific">Ceratopteris richardii</name>
    <name type="common">Triangle waterfern</name>
    <dbReference type="NCBI Taxonomy" id="49495"/>
    <lineage>
        <taxon>Eukaryota</taxon>
        <taxon>Viridiplantae</taxon>
        <taxon>Streptophyta</taxon>
        <taxon>Embryophyta</taxon>
        <taxon>Tracheophyta</taxon>
        <taxon>Polypodiopsida</taxon>
        <taxon>Polypodiidae</taxon>
        <taxon>Polypodiales</taxon>
        <taxon>Pteridineae</taxon>
        <taxon>Pteridaceae</taxon>
        <taxon>Parkerioideae</taxon>
        <taxon>Ceratopteris</taxon>
    </lineage>
</organism>
<feature type="repeat" description="PPR" evidence="2">
    <location>
        <begin position="682"/>
        <end position="716"/>
    </location>
</feature>
<dbReference type="PROSITE" id="PS51375">
    <property type="entry name" value="PPR"/>
    <property type="match status" value="6"/>
</dbReference>
<evidence type="ECO:0000256" key="2">
    <source>
        <dbReference type="PROSITE-ProRule" id="PRU00708"/>
    </source>
</evidence>
<dbReference type="InterPro" id="IPR002885">
    <property type="entry name" value="PPR_rpt"/>
</dbReference>
<evidence type="ECO:0000313" key="4">
    <source>
        <dbReference type="Proteomes" id="UP000825935"/>
    </source>
</evidence>
<dbReference type="FunFam" id="1.25.40.10:FF:000158">
    <property type="entry name" value="pentatricopeptide repeat-containing protein At2g33680"/>
    <property type="match status" value="1"/>
</dbReference>
<dbReference type="GO" id="GO:0048731">
    <property type="term" value="P:system development"/>
    <property type="evidence" value="ECO:0007669"/>
    <property type="project" value="UniProtKB-ARBA"/>
</dbReference>
<feature type="repeat" description="PPR" evidence="2">
    <location>
        <begin position="176"/>
        <end position="210"/>
    </location>
</feature>
<comment type="caution">
    <text evidence="3">The sequence shown here is derived from an EMBL/GenBank/DDBJ whole genome shotgun (WGS) entry which is preliminary data.</text>
</comment>
<dbReference type="Proteomes" id="UP000825935">
    <property type="component" value="Chromosome 36"/>
</dbReference>
<dbReference type="PANTHER" id="PTHR24015:SF548">
    <property type="entry name" value="OS08G0340900 PROTEIN"/>
    <property type="match status" value="1"/>
</dbReference>
<feature type="repeat" description="PPR" evidence="2">
    <location>
        <begin position="581"/>
        <end position="615"/>
    </location>
</feature>
<keyword evidence="1" id="KW-0677">Repeat</keyword>
<gene>
    <name evidence="3" type="ORF">KP509_36G060100</name>
</gene>
<keyword evidence="4" id="KW-1185">Reference proteome</keyword>